<dbReference type="PANTHER" id="PTHR13009">
    <property type="entry name" value="HEAT SHOCK PROTEIN 90 HSP90 CO-CHAPERONE AHA-1"/>
    <property type="match status" value="1"/>
</dbReference>
<dbReference type="PANTHER" id="PTHR13009:SF22">
    <property type="entry name" value="LD43819P"/>
    <property type="match status" value="1"/>
</dbReference>
<evidence type="ECO:0000313" key="4">
    <source>
        <dbReference type="EMBL" id="ETO26419.1"/>
    </source>
</evidence>
<dbReference type="GO" id="GO:0051087">
    <property type="term" value="F:protein-folding chaperone binding"/>
    <property type="evidence" value="ECO:0007669"/>
    <property type="project" value="InterPro"/>
</dbReference>
<name>X6NL46_RETFI</name>
<gene>
    <name evidence="4" type="ORF">RFI_10718</name>
</gene>
<dbReference type="Proteomes" id="UP000023152">
    <property type="component" value="Unassembled WGS sequence"/>
</dbReference>
<dbReference type="Gene3D" id="3.15.10.20">
    <property type="entry name" value="Activator of Hsp90 ATPase Aha1, N-terminal domain"/>
    <property type="match status" value="1"/>
</dbReference>
<comment type="caution">
    <text evidence="4">The sequence shown here is derived from an EMBL/GenBank/DDBJ whole genome shotgun (WGS) entry which is preliminary data.</text>
</comment>
<feature type="region of interest" description="Disordered" evidence="2">
    <location>
        <begin position="1"/>
        <end position="109"/>
    </location>
</feature>
<feature type="compositionally biased region" description="Low complexity" evidence="2">
    <location>
        <begin position="85"/>
        <end position="103"/>
    </location>
</feature>
<dbReference type="GO" id="GO:0001671">
    <property type="term" value="F:ATPase activator activity"/>
    <property type="evidence" value="ECO:0007669"/>
    <property type="project" value="InterPro"/>
</dbReference>
<accession>X6NL46</accession>
<dbReference type="SUPFAM" id="SSF103111">
    <property type="entry name" value="Activator of Hsp90 ATPase, Aha1"/>
    <property type="match status" value="1"/>
</dbReference>
<dbReference type="AlphaFoldDB" id="X6NL46"/>
<dbReference type="Pfam" id="PF09229">
    <property type="entry name" value="Aha1_N"/>
    <property type="match status" value="1"/>
</dbReference>
<organism evidence="4 5">
    <name type="scientific">Reticulomyxa filosa</name>
    <dbReference type="NCBI Taxonomy" id="46433"/>
    <lineage>
        <taxon>Eukaryota</taxon>
        <taxon>Sar</taxon>
        <taxon>Rhizaria</taxon>
        <taxon>Retaria</taxon>
        <taxon>Foraminifera</taxon>
        <taxon>Monothalamids</taxon>
        <taxon>Reticulomyxidae</taxon>
        <taxon>Reticulomyxa</taxon>
    </lineage>
</organism>
<feature type="compositionally biased region" description="Low complexity" evidence="2">
    <location>
        <begin position="44"/>
        <end position="59"/>
    </location>
</feature>
<dbReference type="InterPro" id="IPR036338">
    <property type="entry name" value="Aha1"/>
</dbReference>
<dbReference type="EMBL" id="ASPP01007877">
    <property type="protein sequence ID" value="ETO26419.1"/>
    <property type="molecule type" value="Genomic_DNA"/>
</dbReference>
<feature type="compositionally biased region" description="Basic and acidic residues" evidence="2">
    <location>
        <begin position="60"/>
        <end position="69"/>
    </location>
</feature>
<dbReference type="InterPro" id="IPR015310">
    <property type="entry name" value="AHSA1-like_N"/>
</dbReference>
<protein>
    <recommendedName>
        <fullName evidence="3">Activator of Hsp90 ATPase AHSA1-like N-terminal domain-containing protein</fullName>
    </recommendedName>
</protein>
<evidence type="ECO:0000259" key="3">
    <source>
        <dbReference type="Pfam" id="PF09229"/>
    </source>
</evidence>
<sequence>MFNPLGGFHFKPSEEELAIRQKLEEERKKQAGVTEEKKKHSSKSKSNSNSNSEASSTNASDEKKPETKKANGSTTVKTDTKSKTDTNSNSDSNTNSNTNNTDTSKGKSENKRQRYLFESILCELFSSFCVIRNSAKPKYKYIQSKTETSSYYFFKSTDPEKAKEFKPKPIDEETAKQKEQQTASKTVASLWNTGSTMEEYDYSDWVHQRLKQELVKVDLAFLFYLNIFLKKKIEFRIFVKIFLIKKKKATFLFARGKLRAGWDLNLKAKWKGVVDGKEVEGTISMEDIVDSEDSDDWLFEVSAKELRTSLLFFIFLKKILSQKEFDKGRRLIISQKKKVLDVIDRVLAEFKSKKTSK</sequence>
<feature type="compositionally biased region" description="Basic and acidic residues" evidence="2">
    <location>
        <begin position="11"/>
        <end position="38"/>
    </location>
</feature>
<evidence type="ECO:0000313" key="5">
    <source>
        <dbReference type="Proteomes" id="UP000023152"/>
    </source>
</evidence>
<dbReference type="GO" id="GO:0005829">
    <property type="term" value="C:cytosol"/>
    <property type="evidence" value="ECO:0007669"/>
    <property type="project" value="TreeGrafter"/>
</dbReference>
<dbReference type="GO" id="GO:0006457">
    <property type="term" value="P:protein folding"/>
    <property type="evidence" value="ECO:0007669"/>
    <property type="project" value="TreeGrafter"/>
</dbReference>
<feature type="domain" description="Activator of Hsp90 ATPase AHSA1-like N-terminal" evidence="3">
    <location>
        <begin position="201"/>
        <end position="305"/>
    </location>
</feature>
<keyword evidence="5" id="KW-1185">Reference proteome</keyword>
<evidence type="ECO:0000256" key="1">
    <source>
        <dbReference type="ARBA" id="ARBA00006817"/>
    </source>
</evidence>
<comment type="similarity">
    <text evidence="1">Belongs to the AHA1 family.</text>
</comment>
<reference evidence="4 5" key="1">
    <citation type="journal article" date="2013" name="Curr. Biol.">
        <title>The Genome of the Foraminiferan Reticulomyxa filosa.</title>
        <authorList>
            <person name="Glockner G."/>
            <person name="Hulsmann N."/>
            <person name="Schleicher M."/>
            <person name="Noegel A.A."/>
            <person name="Eichinger L."/>
            <person name="Gallinger C."/>
            <person name="Pawlowski J."/>
            <person name="Sierra R."/>
            <person name="Euteneuer U."/>
            <person name="Pillet L."/>
            <person name="Moustafa A."/>
            <person name="Platzer M."/>
            <person name="Groth M."/>
            <person name="Szafranski K."/>
            <person name="Schliwa M."/>
        </authorList>
    </citation>
    <scope>NUCLEOTIDE SEQUENCE [LARGE SCALE GENOMIC DNA]</scope>
</reference>
<evidence type="ECO:0000256" key="2">
    <source>
        <dbReference type="SAM" id="MobiDB-lite"/>
    </source>
</evidence>
<proteinExistence type="inferred from homology"/>